<feature type="region of interest" description="Disordered" evidence="1">
    <location>
        <begin position="50"/>
        <end position="69"/>
    </location>
</feature>
<dbReference type="RefSeq" id="WP_179259709.1">
    <property type="nucleotide sequence ID" value="NZ_CP058601.1"/>
</dbReference>
<proteinExistence type="predicted"/>
<dbReference type="GeneID" id="56032320"/>
<keyword evidence="3" id="KW-1185">Reference proteome</keyword>
<dbReference type="EMBL" id="CP058601">
    <property type="protein sequence ID" value="QLG47967.1"/>
    <property type="molecule type" value="Genomic_DNA"/>
</dbReference>
<gene>
    <name evidence="2" type="ORF">HYG82_03475</name>
</gene>
<protein>
    <submittedName>
        <fullName evidence="2">Uncharacterized protein</fullName>
    </submittedName>
</protein>
<feature type="region of interest" description="Disordered" evidence="1">
    <location>
        <begin position="1"/>
        <end position="45"/>
    </location>
</feature>
<reference evidence="2 3" key="1">
    <citation type="submission" date="2020-07" db="EMBL/GenBank/DDBJ databases">
        <authorList>
            <person name="Cui H."/>
        </authorList>
    </citation>
    <scope>NUCLEOTIDE SEQUENCE [LARGE SCALE GENOMIC DNA]</scope>
    <source>
        <strain evidence="2 3">YPL8</strain>
    </source>
</reference>
<dbReference type="Proteomes" id="UP000509241">
    <property type="component" value="Chromosome"/>
</dbReference>
<dbReference type="AlphaFoldDB" id="A0A7D5GG02"/>
<evidence type="ECO:0000313" key="3">
    <source>
        <dbReference type="Proteomes" id="UP000509241"/>
    </source>
</evidence>
<accession>A0A7D5GG02</accession>
<evidence type="ECO:0000256" key="1">
    <source>
        <dbReference type="SAM" id="MobiDB-lite"/>
    </source>
</evidence>
<dbReference type="KEGG" id="haly:HYG82_03475"/>
<organism evidence="2 3">
    <name type="scientific">Natrinema halophilum</name>
    <dbReference type="NCBI Taxonomy" id="1699371"/>
    <lineage>
        <taxon>Archaea</taxon>
        <taxon>Methanobacteriati</taxon>
        <taxon>Methanobacteriota</taxon>
        <taxon>Stenosarchaea group</taxon>
        <taxon>Halobacteria</taxon>
        <taxon>Halobacteriales</taxon>
        <taxon>Natrialbaceae</taxon>
        <taxon>Natrinema</taxon>
    </lineage>
</organism>
<sequence length="69" mass="7724">MTTIRNEPTVQFAVDAGESRPYPESLTHPVASAAEVQVDDREPKRWSLTPRTIGDVTERGTDSWVESPR</sequence>
<name>A0A7D5GG02_9EURY</name>
<evidence type="ECO:0000313" key="2">
    <source>
        <dbReference type="EMBL" id="QLG47967.1"/>
    </source>
</evidence>